<evidence type="ECO:0000313" key="1">
    <source>
        <dbReference type="EMBL" id="KMW70913.1"/>
    </source>
</evidence>
<protein>
    <submittedName>
        <fullName evidence="1">Uncharacterized protein</fullName>
    </submittedName>
</protein>
<organism evidence="1 2">
    <name type="scientific">Limnoraphis robusta CS-951</name>
    <dbReference type="NCBI Taxonomy" id="1637645"/>
    <lineage>
        <taxon>Bacteria</taxon>
        <taxon>Bacillati</taxon>
        <taxon>Cyanobacteriota</taxon>
        <taxon>Cyanophyceae</taxon>
        <taxon>Oscillatoriophycideae</taxon>
        <taxon>Oscillatoriales</taxon>
        <taxon>Sirenicapillariaceae</taxon>
        <taxon>Limnoraphis</taxon>
    </lineage>
</organism>
<evidence type="ECO:0000313" key="2">
    <source>
        <dbReference type="Proteomes" id="UP000033607"/>
    </source>
</evidence>
<reference evidence="1 2" key="1">
    <citation type="submission" date="2015-06" db="EMBL/GenBank/DDBJ databases">
        <title>Draft genome assembly of filamentous brackish cyanobacterium Limnoraphis robusta strain CS-951.</title>
        <authorList>
            <person name="Willis A."/>
            <person name="Parks M."/>
            <person name="Burford M.A."/>
        </authorList>
    </citation>
    <scope>NUCLEOTIDE SEQUENCE [LARGE SCALE GENOMIC DNA]</scope>
    <source>
        <strain evidence="1 2">CS-951</strain>
    </source>
</reference>
<proteinExistence type="predicted"/>
<dbReference type="Proteomes" id="UP000033607">
    <property type="component" value="Unassembled WGS sequence"/>
</dbReference>
<name>A0A0J9EXI2_9CYAN</name>
<comment type="caution">
    <text evidence="1">The sequence shown here is derived from an EMBL/GenBank/DDBJ whole genome shotgun (WGS) entry which is preliminary data.</text>
</comment>
<dbReference type="EMBL" id="LATL02000021">
    <property type="protein sequence ID" value="KMW70913.1"/>
    <property type="molecule type" value="Genomic_DNA"/>
</dbReference>
<sequence>MRLPQTPTVITPKTQKVAEFYYKDRKYTCSLCDSGSLTELRIRNAEGKVLAIQQGQKTGLLGKNRQEAKIVDISEPFFHHLIRAACHALGMGDE</sequence>
<accession>A0A0J9EXI2</accession>
<dbReference type="AlphaFoldDB" id="A0A0J9EXI2"/>
<gene>
    <name evidence="1" type="ORF">WN50_31685</name>
</gene>